<accession>A0A0E2BFK8</accession>
<dbReference type="CDD" id="cd18799">
    <property type="entry name" value="SF2_C_EcoAI-like"/>
    <property type="match status" value="1"/>
</dbReference>
<sequence>MTNQSPEQISRDFIDKILIQSGWLIQDKKSIHLSAGIGIAVREYNTDVGPADYVLFVDRKPVGIIEAKREEEGHRLTTVEDQSKEYAQARLKYLNNDPIPYVYESTGELTRFTNYRDPKPRSRPIFAFHRPETLRAWEKNEKQLRGRLLDLPSLPISGLRDCQILAITKLEESFKGNKPRALIQMATGSGKTFTSITFIYRLLKYAKSKRILFLVDTKNLGEQAEQEFMSYLPNDDNRKFTELYAVHRLKSRSVPPDNQVYIGTIQRLYSILRGKELEDSLKEGNPNEKWVPNEPVPVEYNPHLPPEFFDFVVIDECHRSIYNLWKQVLEYFDTFQIGLTATPDNRTYGYFNQNVVSDYGFEKAVIDGVLVPYNVFTIETQISKNGAQIQKESLFKEYIEKRERLTRRKFWEQLDEDLEYSAKKLDNEIVNPSQIRTVIKSFRKNLPQMFPDRYDLNHEFEVPKTLIFAKTDSHADDIIQIVREEFGEENRFCKKITYKAEEDPKSTLSQFRNDYYPRVAVTVDMIATGTDVKPLECLLFMRDIKSRNYFEQMKGRGTRTLSLDDLRKVSPSARFTKDHFVIVDAVGVTKSLKTDSRPLDKKPGVALKDLLGAIAVGVQDEDLFTTLADRLIRLDKQLTEKERNQLAQKAKGKAIPQIAKALLNVYNLDTIEVLRENIEKESPNISLEEMEIQFRSRHSDMIQEVTDIFSGELNRFIELIKKTHSQYIDEVNLDKVLSESWERDTIANAEALVYDFRVWLEVHKTEILALQIFYNQPYRRRELTYSMVKDVLDILKSDKPSMAPISIWKAYEQLESVNGNPKTELMALVSLIRKITGLDYSLTSYDKAVDKNFQNWVFKKQAGALKFNKEQMHWLQMIKDHIVTSYHVEKEDFELDPFNKEGGLGKFWQLFGEETEHILEELNEVLVA</sequence>
<dbReference type="Gene3D" id="3.40.50.300">
    <property type="entry name" value="P-loop containing nucleotide triphosphate hydrolases"/>
    <property type="match status" value="2"/>
</dbReference>
<keyword evidence="3" id="KW-1185">Reference proteome</keyword>
<dbReference type="Pfam" id="PF04851">
    <property type="entry name" value="ResIII"/>
    <property type="match status" value="1"/>
</dbReference>
<comment type="caution">
    <text evidence="2">The sequence shown here is derived from an EMBL/GenBank/DDBJ whole genome shotgun (WGS) entry which is preliminary data.</text>
</comment>
<evidence type="ECO:0000313" key="2">
    <source>
        <dbReference type="EMBL" id="EKO33994.1"/>
    </source>
</evidence>
<dbReference type="AlphaFoldDB" id="A0A0E2BFK8"/>
<dbReference type="InterPro" id="IPR050742">
    <property type="entry name" value="Helicase_Restrict-Modif_Enz"/>
</dbReference>
<feature type="domain" description="Helicase ATP-binding" evidence="1">
    <location>
        <begin position="172"/>
        <end position="361"/>
    </location>
</feature>
<dbReference type="Gene3D" id="3.90.1570.30">
    <property type="match status" value="1"/>
</dbReference>
<reference evidence="2" key="1">
    <citation type="submission" date="2012-10" db="EMBL/GenBank/DDBJ databases">
        <authorList>
            <person name="Harkins D.M."/>
            <person name="Durkin A.S."/>
            <person name="Brinkac L.M."/>
            <person name="Haft D.H."/>
            <person name="Selengut J.D."/>
            <person name="Sanka R."/>
            <person name="DePew J."/>
            <person name="Purushe J."/>
            <person name="Matthias M.A."/>
            <person name="Vinetz J.M."/>
            <person name="Sutton G.G."/>
            <person name="Nierman W.C."/>
            <person name="Fouts D.E."/>
        </authorList>
    </citation>
    <scope>NUCLEOTIDE SEQUENCE [LARGE SCALE GENOMIC DNA]</scope>
    <source>
        <strain evidence="2">MOR084</strain>
    </source>
</reference>
<gene>
    <name evidence="2" type="ORF">LEP1GSC179_2272</name>
</gene>
<dbReference type="PANTHER" id="PTHR47396">
    <property type="entry name" value="TYPE I RESTRICTION ENZYME ECOKI R PROTEIN"/>
    <property type="match status" value="1"/>
</dbReference>
<protein>
    <submittedName>
        <fullName evidence="2">Type III restriction enzyme, res subunit</fullName>
    </submittedName>
</protein>
<dbReference type="RefSeq" id="WP_004476727.1">
    <property type="nucleotide sequence ID" value="NZ_AHON02000041.1"/>
</dbReference>
<dbReference type="GO" id="GO:0003677">
    <property type="term" value="F:DNA binding"/>
    <property type="evidence" value="ECO:0007669"/>
    <property type="project" value="UniProtKB-KW"/>
</dbReference>
<dbReference type="SMART" id="SM00487">
    <property type="entry name" value="DEXDc"/>
    <property type="match status" value="1"/>
</dbReference>
<dbReference type="PANTHER" id="PTHR47396:SF1">
    <property type="entry name" value="ATP-DEPENDENT HELICASE IRC3-RELATED"/>
    <property type="match status" value="1"/>
</dbReference>
<dbReference type="GO" id="GO:0009307">
    <property type="term" value="P:DNA restriction-modification system"/>
    <property type="evidence" value="ECO:0007669"/>
    <property type="project" value="UniProtKB-KW"/>
</dbReference>
<organism evidence="2 3">
    <name type="scientific">Leptospira santarosai str. MOR084</name>
    <dbReference type="NCBI Taxonomy" id="1049984"/>
    <lineage>
        <taxon>Bacteria</taxon>
        <taxon>Pseudomonadati</taxon>
        <taxon>Spirochaetota</taxon>
        <taxon>Spirochaetia</taxon>
        <taxon>Leptospirales</taxon>
        <taxon>Leptospiraceae</taxon>
        <taxon>Leptospira</taxon>
    </lineage>
</organism>
<dbReference type="EMBL" id="AHON02000041">
    <property type="protein sequence ID" value="EKO33994.1"/>
    <property type="molecule type" value="Genomic_DNA"/>
</dbReference>
<evidence type="ECO:0000313" key="3">
    <source>
        <dbReference type="Proteomes" id="UP000006329"/>
    </source>
</evidence>
<dbReference type="GO" id="GO:0005829">
    <property type="term" value="C:cytosol"/>
    <property type="evidence" value="ECO:0007669"/>
    <property type="project" value="TreeGrafter"/>
</dbReference>
<dbReference type="InterPro" id="IPR006935">
    <property type="entry name" value="Helicase/UvrB_N"/>
</dbReference>
<dbReference type="InterPro" id="IPR007409">
    <property type="entry name" value="Restrct_endonuc_type1_HsdR_N"/>
</dbReference>
<dbReference type="GO" id="GO:0009035">
    <property type="term" value="F:type I site-specific deoxyribonuclease activity"/>
    <property type="evidence" value="ECO:0007669"/>
    <property type="project" value="UniProtKB-EC"/>
</dbReference>
<dbReference type="Pfam" id="PF04313">
    <property type="entry name" value="HSDR_N"/>
    <property type="match status" value="1"/>
</dbReference>
<dbReference type="PROSITE" id="PS51192">
    <property type="entry name" value="HELICASE_ATP_BIND_1"/>
    <property type="match status" value="1"/>
</dbReference>
<proteinExistence type="predicted"/>
<dbReference type="Proteomes" id="UP000006329">
    <property type="component" value="Unassembled WGS sequence"/>
</dbReference>
<dbReference type="InterPro" id="IPR014001">
    <property type="entry name" value="Helicase_ATP-bd"/>
</dbReference>
<dbReference type="InterPro" id="IPR027417">
    <property type="entry name" value="P-loop_NTPase"/>
</dbReference>
<dbReference type="Pfam" id="PF08463">
    <property type="entry name" value="EcoEI_R_C"/>
    <property type="match status" value="1"/>
</dbReference>
<evidence type="ECO:0000259" key="1">
    <source>
        <dbReference type="PROSITE" id="PS51192"/>
    </source>
</evidence>
<dbReference type="GO" id="GO:0005524">
    <property type="term" value="F:ATP binding"/>
    <property type="evidence" value="ECO:0007669"/>
    <property type="project" value="UniProtKB-KW"/>
</dbReference>
<dbReference type="CDD" id="cd18032">
    <property type="entry name" value="DEXHc_RE_I_III_res"/>
    <property type="match status" value="1"/>
</dbReference>
<dbReference type="InterPro" id="IPR013670">
    <property type="entry name" value="EcoEI_R_C_dom"/>
</dbReference>
<dbReference type="SUPFAM" id="SSF52540">
    <property type="entry name" value="P-loop containing nucleoside triphosphate hydrolases"/>
    <property type="match status" value="2"/>
</dbReference>
<name>A0A0E2BFK8_9LEPT</name>